<evidence type="ECO:0000256" key="1">
    <source>
        <dbReference type="ARBA" id="ARBA00004141"/>
    </source>
</evidence>
<dbReference type="SUPFAM" id="SSF53448">
    <property type="entry name" value="Nucleotide-diphospho-sugar transferases"/>
    <property type="match status" value="1"/>
</dbReference>
<proteinExistence type="predicted"/>
<evidence type="ECO:0000256" key="6">
    <source>
        <dbReference type="ARBA" id="ARBA00023136"/>
    </source>
</evidence>
<feature type="domain" description="Glycosyltransferase 2-like" evidence="8">
    <location>
        <begin position="12"/>
        <end position="178"/>
    </location>
</feature>
<keyword evidence="10" id="KW-1185">Reference proteome</keyword>
<evidence type="ECO:0000256" key="7">
    <source>
        <dbReference type="SAM" id="Phobius"/>
    </source>
</evidence>
<keyword evidence="5 7" id="KW-1133">Transmembrane helix</keyword>
<feature type="transmembrane region" description="Helical" evidence="7">
    <location>
        <begin position="241"/>
        <end position="267"/>
    </location>
</feature>
<evidence type="ECO:0000256" key="2">
    <source>
        <dbReference type="ARBA" id="ARBA00022676"/>
    </source>
</evidence>
<comment type="caution">
    <text evidence="9">The sequence shown here is derived from an EMBL/GenBank/DDBJ whole genome shotgun (WGS) entry which is preliminary data.</text>
</comment>
<dbReference type="Proteomes" id="UP000522081">
    <property type="component" value="Unassembled WGS sequence"/>
</dbReference>
<dbReference type="RefSeq" id="WP_179407857.1">
    <property type="nucleotide sequence ID" value="NZ_BMGF01000004.1"/>
</dbReference>
<keyword evidence="3 9" id="KW-0808">Transferase</keyword>
<gene>
    <name evidence="9" type="ORF">FHS75_002334</name>
</gene>
<sequence length="337" mass="36932">MTTIKGPYYADVVVPCFNEEEALPETAPVILDFFRTLVADRSNRLTGFRLILVNDGSSDGTWSLIERLCAANPEVEGVMLSRNFGHQSAMLAGLTIADADVILTMDADLQDDIEAVRGMISAYEDGAHLALGVRNDRSSDGRGKSGSANAYYRLLSALGIRIIENHADFRLMSRTALAALLQYREVNLFLRGLIPTLGFPVTLVPYARKPRTAGETKYTLRKMLRLALDGITSFTVMPLRIIAATGAVIFLGTILASLFFLYVYFAHSSDIVPGWASTVLPMLFLGGVQLLSIGVLGEYVGKIYLETKRRPRFIIQETTSEALDANVRAEIEKAEAA</sequence>
<evidence type="ECO:0000256" key="3">
    <source>
        <dbReference type="ARBA" id="ARBA00022679"/>
    </source>
</evidence>
<feature type="transmembrane region" description="Helical" evidence="7">
    <location>
        <begin position="279"/>
        <end position="300"/>
    </location>
</feature>
<dbReference type="InterPro" id="IPR029044">
    <property type="entry name" value="Nucleotide-diphossugar_trans"/>
</dbReference>
<dbReference type="Pfam" id="PF00535">
    <property type="entry name" value="Glycos_transf_2"/>
    <property type="match status" value="1"/>
</dbReference>
<protein>
    <submittedName>
        <fullName evidence="9">Glycosyltransferase involved in cell wall biosynthesis</fullName>
    </submittedName>
</protein>
<dbReference type="GO" id="GO:0005886">
    <property type="term" value="C:plasma membrane"/>
    <property type="evidence" value="ECO:0007669"/>
    <property type="project" value="TreeGrafter"/>
</dbReference>
<dbReference type="GO" id="GO:0016757">
    <property type="term" value="F:glycosyltransferase activity"/>
    <property type="evidence" value="ECO:0007669"/>
    <property type="project" value="UniProtKB-KW"/>
</dbReference>
<dbReference type="CDD" id="cd04187">
    <property type="entry name" value="DPM1_like_bac"/>
    <property type="match status" value="1"/>
</dbReference>
<evidence type="ECO:0000259" key="8">
    <source>
        <dbReference type="Pfam" id="PF00535"/>
    </source>
</evidence>
<comment type="subcellular location">
    <subcellularLocation>
        <location evidence="1">Membrane</location>
        <topology evidence="1">Multi-pass membrane protein</topology>
    </subcellularLocation>
</comment>
<reference evidence="9 10" key="1">
    <citation type="submission" date="2020-07" db="EMBL/GenBank/DDBJ databases">
        <title>Genomic Encyclopedia of Type Strains, Phase IV (KMG-IV): sequencing the most valuable type-strain genomes for metagenomic binning, comparative biology and taxonomic classification.</title>
        <authorList>
            <person name="Goeker M."/>
        </authorList>
    </citation>
    <scope>NUCLEOTIDE SEQUENCE [LARGE SCALE GENOMIC DNA]</scope>
    <source>
        <strain evidence="9 10">DSM 29043</strain>
    </source>
</reference>
<evidence type="ECO:0000256" key="5">
    <source>
        <dbReference type="ARBA" id="ARBA00022989"/>
    </source>
</evidence>
<dbReference type="AlphaFoldDB" id="A0A7Y9XWT4"/>
<dbReference type="PANTHER" id="PTHR48090">
    <property type="entry name" value="UNDECAPRENYL-PHOSPHATE 4-DEOXY-4-FORMAMIDO-L-ARABINOSE TRANSFERASE-RELATED"/>
    <property type="match status" value="1"/>
</dbReference>
<keyword evidence="6 7" id="KW-0472">Membrane</keyword>
<accession>A0A7Y9XWT4</accession>
<keyword evidence="2" id="KW-0328">Glycosyltransferase</keyword>
<dbReference type="EMBL" id="JACBZF010000004">
    <property type="protein sequence ID" value="NYH96002.1"/>
    <property type="molecule type" value="Genomic_DNA"/>
</dbReference>
<evidence type="ECO:0000256" key="4">
    <source>
        <dbReference type="ARBA" id="ARBA00022692"/>
    </source>
</evidence>
<dbReference type="Gene3D" id="3.90.550.10">
    <property type="entry name" value="Spore Coat Polysaccharide Biosynthesis Protein SpsA, Chain A"/>
    <property type="match status" value="1"/>
</dbReference>
<organism evidence="9 10">
    <name type="scientific">Novosphingobium marinum</name>
    <dbReference type="NCBI Taxonomy" id="1514948"/>
    <lineage>
        <taxon>Bacteria</taxon>
        <taxon>Pseudomonadati</taxon>
        <taxon>Pseudomonadota</taxon>
        <taxon>Alphaproteobacteria</taxon>
        <taxon>Sphingomonadales</taxon>
        <taxon>Sphingomonadaceae</taxon>
        <taxon>Novosphingobium</taxon>
    </lineage>
</organism>
<dbReference type="PANTHER" id="PTHR48090:SF1">
    <property type="entry name" value="PROPHAGE BACTOPRENOL GLUCOSYL TRANSFERASE HOMOLOG"/>
    <property type="match status" value="1"/>
</dbReference>
<dbReference type="InterPro" id="IPR001173">
    <property type="entry name" value="Glyco_trans_2-like"/>
</dbReference>
<name>A0A7Y9XWT4_9SPHN</name>
<evidence type="ECO:0000313" key="9">
    <source>
        <dbReference type="EMBL" id="NYH96002.1"/>
    </source>
</evidence>
<evidence type="ECO:0000313" key="10">
    <source>
        <dbReference type="Proteomes" id="UP000522081"/>
    </source>
</evidence>
<dbReference type="InterPro" id="IPR050256">
    <property type="entry name" value="Glycosyltransferase_2"/>
</dbReference>
<keyword evidence="4 7" id="KW-0812">Transmembrane</keyword>